<dbReference type="SUPFAM" id="SSF53335">
    <property type="entry name" value="S-adenosyl-L-methionine-dependent methyltransferases"/>
    <property type="match status" value="1"/>
</dbReference>
<gene>
    <name evidence="3" type="ORF">SAMN05660971_02445</name>
</gene>
<evidence type="ECO:0000313" key="4">
    <source>
        <dbReference type="Proteomes" id="UP000184123"/>
    </source>
</evidence>
<dbReference type="InterPro" id="IPR013216">
    <property type="entry name" value="Methyltransf_11"/>
</dbReference>
<dbReference type="RefSeq" id="WP_234986937.1">
    <property type="nucleotide sequence ID" value="NZ_BJXU01000111.1"/>
</dbReference>
<name>A0A1M7H0Y3_9GAMM</name>
<keyword evidence="1 3" id="KW-0808">Transferase</keyword>
<sequence length="307" mass="33435">MTNELNRGNRHGADALVGHYACAGESDTGALGAVPSLKERLRQAFTEASIDPDQLTPAQMAGLDQLHLGGRGASYRLLELGELSGVTRMLDVGCGTGGASRLLAQALGCKVVGVDIIPAFIDVARWLSQACGLSTQTDFLCADAAELPLASDSIEALWCQHALLNMPDRDAVLNEWRRVLIPGGLVLLHEVVAGTNPEPLSLPVPWARQPEHSHLESRQALEQRLQHAGFRQLRLIDVTEQALSWRRHHGRREQQAAAIEEVELPGAQLLFGDDFTTMGRNLQANLANDRVRVIQGVWRRAVPSSHE</sequence>
<dbReference type="EMBL" id="FRCA01000006">
    <property type="protein sequence ID" value="SHM22245.1"/>
    <property type="molecule type" value="Genomic_DNA"/>
</dbReference>
<dbReference type="Proteomes" id="UP000184123">
    <property type="component" value="Unassembled WGS sequence"/>
</dbReference>
<dbReference type="GO" id="GO:0032259">
    <property type="term" value="P:methylation"/>
    <property type="evidence" value="ECO:0007669"/>
    <property type="project" value="UniProtKB-KW"/>
</dbReference>
<accession>A0A1M7H0Y3</accession>
<feature type="domain" description="Methyltransferase type 11" evidence="2">
    <location>
        <begin position="90"/>
        <end position="187"/>
    </location>
</feature>
<dbReference type="InterPro" id="IPR029063">
    <property type="entry name" value="SAM-dependent_MTases_sf"/>
</dbReference>
<keyword evidence="3" id="KW-0489">Methyltransferase</keyword>
<dbReference type="Pfam" id="PF08241">
    <property type="entry name" value="Methyltransf_11"/>
    <property type="match status" value="1"/>
</dbReference>
<dbReference type="PANTHER" id="PTHR44068:SF11">
    <property type="entry name" value="GERANYL DIPHOSPHATE 2-C-METHYLTRANSFERASE"/>
    <property type="match status" value="1"/>
</dbReference>
<dbReference type="GO" id="GO:0008757">
    <property type="term" value="F:S-adenosylmethionine-dependent methyltransferase activity"/>
    <property type="evidence" value="ECO:0007669"/>
    <property type="project" value="InterPro"/>
</dbReference>
<dbReference type="CDD" id="cd02440">
    <property type="entry name" value="AdoMet_MTases"/>
    <property type="match status" value="1"/>
</dbReference>
<dbReference type="Gene3D" id="3.40.50.150">
    <property type="entry name" value="Vaccinia Virus protein VP39"/>
    <property type="match status" value="1"/>
</dbReference>
<dbReference type="AlphaFoldDB" id="A0A1M7H0Y3"/>
<evidence type="ECO:0000256" key="1">
    <source>
        <dbReference type="ARBA" id="ARBA00022679"/>
    </source>
</evidence>
<dbReference type="STRING" id="44933.SAMN05660971_02445"/>
<proteinExistence type="predicted"/>
<protein>
    <submittedName>
        <fullName evidence="3">Methyltransferase domain-containing protein</fullName>
    </submittedName>
</protein>
<reference evidence="3 4" key="1">
    <citation type="submission" date="2016-11" db="EMBL/GenBank/DDBJ databases">
        <authorList>
            <person name="Jaros S."/>
            <person name="Januszkiewicz K."/>
            <person name="Wedrychowicz H."/>
        </authorList>
    </citation>
    <scope>NUCLEOTIDE SEQUENCE [LARGE SCALE GENOMIC DNA]</scope>
    <source>
        <strain evidence="3 4">DSM 4740</strain>
    </source>
</reference>
<organism evidence="3 4">
    <name type="scientific">Halomonas cupida</name>
    <dbReference type="NCBI Taxonomy" id="44933"/>
    <lineage>
        <taxon>Bacteria</taxon>
        <taxon>Pseudomonadati</taxon>
        <taxon>Pseudomonadota</taxon>
        <taxon>Gammaproteobacteria</taxon>
        <taxon>Oceanospirillales</taxon>
        <taxon>Halomonadaceae</taxon>
        <taxon>Halomonas</taxon>
    </lineage>
</organism>
<evidence type="ECO:0000313" key="3">
    <source>
        <dbReference type="EMBL" id="SHM22245.1"/>
    </source>
</evidence>
<dbReference type="InterPro" id="IPR050447">
    <property type="entry name" value="Erg6_SMT_methyltransf"/>
</dbReference>
<dbReference type="PANTHER" id="PTHR44068">
    <property type="entry name" value="ZGC:194242"/>
    <property type="match status" value="1"/>
</dbReference>
<evidence type="ECO:0000259" key="2">
    <source>
        <dbReference type="Pfam" id="PF08241"/>
    </source>
</evidence>